<dbReference type="STRING" id="1631356.VV01_10950"/>
<evidence type="ECO:0000313" key="2">
    <source>
        <dbReference type="EMBL" id="KNX37550.1"/>
    </source>
</evidence>
<dbReference type="RefSeq" id="WP_050669913.1">
    <property type="nucleotide sequence ID" value="NZ_LAIR01000002.1"/>
</dbReference>
<protein>
    <recommendedName>
        <fullName evidence="4">Secreted protein</fullName>
    </recommendedName>
</protein>
<dbReference type="Proteomes" id="UP000037397">
    <property type="component" value="Unassembled WGS sequence"/>
</dbReference>
<feature type="chain" id="PRO_5005562697" description="Secreted protein" evidence="1">
    <location>
        <begin position="30"/>
        <end position="159"/>
    </location>
</feature>
<evidence type="ECO:0008006" key="4">
    <source>
        <dbReference type="Google" id="ProtNLM"/>
    </source>
</evidence>
<keyword evidence="3" id="KW-1185">Reference proteome</keyword>
<dbReference type="EMBL" id="LAIR01000002">
    <property type="protein sequence ID" value="KNX37550.1"/>
    <property type="molecule type" value="Genomic_DNA"/>
</dbReference>
<accession>A0A0L6CIW9</accession>
<sequence>MRTRKPALALMATAALAGMTVATAGSAHADREAISGDGGGAVSAQGTRVTVAPNGTRVTSAPRTTAGGVHTNVVWKNVWTAAPSYWNWDVPWTGNYLNAGSNYFYCQMQGPNYHLGSTPYDNNWWLKTDDDAGNRGVWVSAVHVSGGGNWEPIPGVPYC</sequence>
<proteinExistence type="predicted"/>
<evidence type="ECO:0000256" key="1">
    <source>
        <dbReference type="SAM" id="SignalP"/>
    </source>
</evidence>
<feature type="signal peptide" evidence="1">
    <location>
        <begin position="1"/>
        <end position="29"/>
    </location>
</feature>
<comment type="caution">
    <text evidence="2">The sequence shown here is derived from an EMBL/GenBank/DDBJ whole genome shotgun (WGS) entry which is preliminary data.</text>
</comment>
<dbReference type="AlphaFoldDB" id="A0A0L6CIW9"/>
<reference evidence="3" key="1">
    <citation type="submission" date="2015-03" db="EMBL/GenBank/DDBJ databases">
        <title>Luteipulveratus halotolerans sp. nov., a novel actinobacterium (Dermacoccaceae) from Sarawak, Malaysia.</title>
        <authorList>
            <person name="Juboi H."/>
            <person name="Basik A."/>
            <person name="Shamsul S.S."/>
            <person name="Arnold P."/>
            <person name="Schmitt E.K."/>
            <person name="Sanglier J.-J."/>
            <person name="Yeo T."/>
        </authorList>
    </citation>
    <scope>NUCLEOTIDE SEQUENCE [LARGE SCALE GENOMIC DNA]</scope>
    <source>
        <strain evidence="3">C296001</strain>
    </source>
</reference>
<keyword evidence="1" id="KW-0732">Signal</keyword>
<gene>
    <name evidence="2" type="ORF">VV01_10950</name>
</gene>
<organism evidence="2 3">
    <name type="scientific">Luteipulveratus halotolerans</name>
    <dbReference type="NCBI Taxonomy" id="1631356"/>
    <lineage>
        <taxon>Bacteria</taxon>
        <taxon>Bacillati</taxon>
        <taxon>Actinomycetota</taxon>
        <taxon>Actinomycetes</taxon>
        <taxon>Micrococcales</taxon>
        <taxon>Dermacoccaceae</taxon>
        <taxon>Luteipulveratus</taxon>
    </lineage>
</organism>
<evidence type="ECO:0000313" key="3">
    <source>
        <dbReference type="Proteomes" id="UP000037397"/>
    </source>
</evidence>
<dbReference type="OrthoDB" id="3873696at2"/>
<name>A0A0L6CIW9_9MICO</name>